<dbReference type="FunFam" id="1.10.1200.10:FF:000005">
    <property type="entry name" value="Nonribosomal peptide synthetase 1"/>
    <property type="match status" value="1"/>
</dbReference>
<dbReference type="RefSeq" id="WP_208556528.1">
    <property type="nucleotide sequence ID" value="NZ_JAGFPW010000013.1"/>
</dbReference>
<dbReference type="SUPFAM" id="SSF53474">
    <property type="entry name" value="alpha/beta-Hydrolases"/>
    <property type="match status" value="1"/>
</dbReference>
<dbReference type="SUPFAM" id="SSF56801">
    <property type="entry name" value="Acetyl-CoA synthetase-like"/>
    <property type="match status" value="1"/>
</dbReference>
<dbReference type="InterPro" id="IPR001031">
    <property type="entry name" value="Thioesterase"/>
</dbReference>
<keyword evidence="3" id="KW-0596">Phosphopantetheine</keyword>
<dbReference type="PROSITE" id="PS50075">
    <property type="entry name" value="CARRIER"/>
    <property type="match status" value="1"/>
</dbReference>
<dbReference type="InterPro" id="IPR010071">
    <property type="entry name" value="AA_adenyl_dom"/>
</dbReference>
<dbReference type="PROSITE" id="PS00012">
    <property type="entry name" value="PHOSPHOPANTETHEINE"/>
    <property type="match status" value="1"/>
</dbReference>
<comment type="caution">
    <text evidence="6">The sequence shown here is derived from an EMBL/GenBank/DDBJ whole genome shotgun (WGS) entry which is preliminary data.</text>
</comment>
<dbReference type="Pfam" id="PF00975">
    <property type="entry name" value="Thioesterase"/>
    <property type="match status" value="1"/>
</dbReference>
<organism evidence="6 7">
    <name type="scientific">Bacillus subtilis</name>
    <dbReference type="NCBI Taxonomy" id="1423"/>
    <lineage>
        <taxon>Bacteria</taxon>
        <taxon>Bacillati</taxon>
        <taxon>Bacillota</taxon>
        <taxon>Bacilli</taxon>
        <taxon>Bacillales</taxon>
        <taxon>Bacillaceae</taxon>
        <taxon>Bacillus</taxon>
    </lineage>
</organism>
<evidence type="ECO:0000313" key="7">
    <source>
        <dbReference type="Proteomes" id="UP000665181"/>
    </source>
</evidence>
<dbReference type="Gene3D" id="1.10.1200.10">
    <property type="entry name" value="ACP-like"/>
    <property type="match status" value="1"/>
</dbReference>
<dbReference type="EMBL" id="JAGFPW010000013">
    <property type="protein sequence ID" value="MBO3795582.1"/>
    <property type="molecule type" value="Genomic_DNA"/>
</dbReference>
<dbReference type="PANTHER" id="PTHR44845">
    <property type="entry name" value="CARRIER DOMAIN-CONTAINING PROTEIN"/>
    <property type="match status" value="1"/>
</dbReference>
<dbReference type="InterPro" id="IPR009081">
    <property type="entry name" value="PP-bd_ACP"/>
</dbReference>
<reference evidence="6" key="1">
    <citation type="submission" date="2021-03" db="EMBL/GenBank/DDBJ databases">
        <title>Isolation of Bacillus subtilis from fermented food sample.</title>
        <authorList>
            <person name="Lakshmanan V."/>
            <person name="Athira K."/>
            <person name="Rajagopal K."/>
        </authorList>
    </citation>
    <scope>NUCLEOTIDE SEQUENCE</scope>
    <source>
        <strain evidence="6">S1</strain>
    </source>
</reference>
<dbReference type="Proteomes" id="UP000665181">
    <property type="component" value="Unassembled WGS sequence"/>
</dbReference>
<evidence type="ECO:0000313" key="6">
    <source>
        <dbReference type="EMBL" id="MBO3795582.1"/>
    </source>
</evidence>
<dbReference type="Pfam" id="PF00550">
    <property type="entry name" value="PP-binding"/>
    <property type="match status" value="1"/>
</dbReference>
<dbReference type="Gene3D" id="3.30.300.30">
    <property type="match status" value="1"/>
</dbReference>
<dbReference type="FunFam" id="3.30.300.30:FF:000010">
    <property type="entry name" value="Enterobactin synthetase component F"/>
    <property type="match status" value="1"/>
</dbReference>
<dbReference type="InterPro" id="IPR029058">
    <property type="entry name" value="AB_hydrolase_fold"/>
</dbReference>
<dbReference type="Gene3D" id="1.10.287.490">
    <property type="entry name" value="Helix hairpin bin"/>
    <property type="match status" value="1"/>
</dbReference>
<dbReference type="GO" id="GO:0044550">
    <property type="term" value="P:secondary metabolite biosynthetic process"/>
    <property type="evidence" value="ECO:0007669"/>
    <property type="project" value="UniProtKB-ARBA"/>
</dbReference>
<comment type="similarity">
    <text evidence="2">Belongs to the ATP-dependent AMP-binding enzyme family.</text>
</comment>
<dbReference type="PANTHER" id="PTHR44845:SF7">
    <property type="entry name" value="PLIPASTATIN SYNTHASE SUBUNIT D"/>
    <property type="match status" value="1"/>
</dbReference>
<evidence type="ECO:0000259" key="5">
    <source>
        <dbReference type="PROSITE" id="PS50075"/>
    </source>
</evidence>
<evidence type="ECO:0000256" key="1">
    <source>
        <dbReference type="ARBA" id="ARBA00001957"/>
    </source>
</evidence>
<dbReference type="InterPro" id="IPR025110">
    <property type="entry name" value="AMP-bd_C"/>
</dbReference>
<feature type="domain" description="Carrier" evidence="5">
    <location>
        <begin position="427"/>
        <end position="502"/>
    </location>
</feature>
<dbReference type="Gene3D" id="3.40.50.980">
    <property type="match status" value="2"/>
</dbReference>
<accession>A0A8I2B699</accession>
<proteinExistence type="inferred from homology"/>
<dbReference type="InterPro" id="IPR006162">
    <property type="entry name" value="Ppantetheine_attach_site"/>
</dbReference>
<dbReference type="CDD" id="cd05930">
    <property type="entry name" value="A_NRPS"/>
    <property type="match status" value="1"/>
</dbReference>
<name>A0A8I2B699_BACIU</name>
<dbReference type="InterPro" id="IPR045851">
    <property type="entry name" value="AMP-bd_C_sf"/>
</dbReference>
<dbReference type="AlphaFoldDB" id="A0A8I2B699"/>
<feature type="non-terminal residue" evidence="6">
    <location>
        <position position="1"/>
    </location>
</feature>
<dbReference type="PROSITE" id="PS00455">
    <property type="entry name" value="AMP_BINDING"/>
    <property type="match status" value="1"/>
</dbReference>
<comment type="cofactor">
    <cofactor evidence="1">
        <name>pantetheine 4'-phosphate</name>
        <dbReference type="ChEBI" id="CHEBI:47942"/>
    </cofactor>
</comment>
<dbReference type="Pfam" id="PF13193">
    <property type="entry name" value="AMP-binding_C"/>
    <property type="match status" value="1"/>
</dbReference>
<evidence type="ECO:0000256" key="4">
    <source>
        <dbReference type="ARBA" id="ARBA00022553"/>
    </source>
</evidence>
<dbReference type="SUPFAM" id="SSF47336">
    <property type="entry name" value="ACP-like"/>
    <property type="match status" value="1"/>
</dbReference>
<dbReference type="NCBIfam" id="TIGR01733">
    <property type="entry name" value="AA-adenyl-dom"/>
    <property type="match status" value="1"/>
</dbReference>
<sequence length="755" mass="86105">PINPNYPLERISYMLSNSGADILLTHKNNWNNSLKRNLELINLNDEIIFKQESGNLNKISISDDTAYLIYTSGSTGMPKGVSVPHRSLVNFLYAIQSKYNQRFSENDKCLSLTNICFDVSVFEIFMPLVFGSRLILFNMPKLIELKPLVSLIIKEKITFAYIPPTLLINVCQMLSEQNKQVHLNKLLVGVEPIKGEVLDAFLTLNPNIEILNGYGPTETTICSNIYKYQAGEYIGKNVPIGKPLNNNSVYILNEYSQPVPMGVPGELCISGAGLSKGYIAQPAAMTEKFIDHPFKAGELLYRTGDLARWLPDGNIEFIGRIDEQVKIRGYRIEPGEVEWHLSQLDTVQEVVVLARKDGSDQQYLCAYIVSDNEIRDIRKVLSKSLPSYMIPSFFIFLKKIPLTVNGKVDRKALPEPKHLNKMDNLVKPRTSLEKTLSKIWKDSLNIKQISIKDNFFDLGGHSLKAIQMVNNIYKVFKVEIPLQMIFENPTIEELANEIYSKDIPDGSIRNMTKLNLEGKMNIFCFPPMLGLGIVFKGLSKILEGDFTFYGLDFIEEESRIEQYVNLITNVHSNSPYIFIGYSAGGNLAFEVAKYMETKGYEVSDIIMLDSKHSDNQVNESDDEIEKRVEEALIAMEEQYTQFINDDSLRQHLNVSVLREKLGYKMKSYIYYINQLINDSKVNSNLHFIKEDNSDCKENLALTWENAITPKIVEYKGFGKHTEMLSVDNIKKNAQIIKDILEKKRIELQNEHLLIK</sequence>
<evidence type="ECO:0000256" key="3">
    <source>
        <dbReference type="ARBA" id="ARBA00022450"/>
    </source>
</evidence>
<dbReference type="Gene3D" id="3.40.50.1820">
    <property type="entry name" value="alpha/beta hydrolase"/>
    <property type="match status" value="1"/>
</dbReference>
<gene>
    <name evidence="6" type="ORF">J5227_14990</name>
</gene>
<keyword evidence="4" id="KW-0597">Phosphoprotein</keyword>
<dbReference type="InterPro" id="IPR036736">
    <property type="entry name" value="ACP-like_sf"/>
</dbReference>
<dbReference type="InterPro" id="IPR020845">
    <property type="entry name" value="AMP-binding_CS"/>
</dbReference>
<dbReference type="InterPro" id="IPR000873">
    <property type="entry name" value="AMP-dep_synth/lig_dom"/>
</dbReference>
<evidence type="ECO:0000256" key="2">
    <source>
        <dbReference type="ARBA" id="ARBA00006432"/>
    </source>
</evidence>
<protein>
    <submittedName>
        <fullName evidence="6">Amino acid adenylation domain-containing protein</fullName>
    </submittedName>
</protein>
<dbReference type="Gene3D" id="2.30.38.10">
    <property type="entry name" value="Luciferase, Domain 3"/>
    <property type="match status" value="1"/>
</dbReference>
<dbReference type="FunFam" id="2.30.38.10:FF:000001">
    <property type="entry name" value="Non-ribosomal peptide synthetase PvdI"/>
    <property type="match status" value="1"/>
</dbReference>
<dbReference type="Pfam" id="PF00501">
    <property type="entry name" value="AMP-binding"/>
    <property type="match status" value="1"/>
</dbReference>